<comment type="subcellular location">
    <subcellularLocation>
        <location evidence="1">Membrane</location>
        <topology evidence="1">Multi-pass membrane protein</topology>
    </subcellularLocation>
</comment>
<evidence type="ECO:0000256" key="7">
    <source>
        <dbReference type="SAM" id="Phobius"/>
    </source>
</evidence>
<dbReference type="InParanoid" id="B2VYG7"/>
<dbReference type="AlphaFoldDB" id="B2VYG7"/>
<dbReference type="InterPro" id="IPR052337">
    <property type="entry name" value="SAT4-like"/>
</dbReference>
<dbReference type="InterPro" id="IPR016181">
    <property type="entry name" value="Acyl_CoA_acyltransferase"/>
</dbReference>
<feature type="region of interest" description="Disordered" evidence="6">
    <location>
        <begin position="657"/>
        <end position="686"/>
    </location>
</feature>
<evidence type="ECO:0000313" key="9">
    <source>
        <dbReference type="EMBL" id="EDU44980.1"/>
    </source>
</evidence>
<feature type="domain" description="Rhodopsin" evidence="8">
    <location>
        <begin position="45"/>
        <end position="270"/>
    </location>
</feature>
<keyword evidence="4 7" id="KW-0472">Membrane</keyword>
<dbReference type="CDD" id="cd04301">
    <property type="entry name" value="NAT_SF"/>
    <property type="match status" value="1"/>
</dbReference>
<name>B2VYG7_PYRTR</name>
<evidence type="ECO:0000256" key="4">
    <source>
        <dbReference type="ARBA" id="ARBA00023136"/>
    </source>
</evidence>
<dbReference type="Proteomes" id="UP000001471">
    <property type="component" value="Unassembled WGS sequence"/>
</dbReference>
<organism evidence="9 10">
    <name type="scientific">Pyrenophora tritici-repentis (strain Pt-1C-BFP)</name>
    <name type="common">Wheat tan spot fungus</name>
    <name type="synonym">Drechslera tritici-repentis</name>
    <dbReference type="NCBI Taxonomy" id="426418"/>
    <lineage>
        <taxon>Eukaryota</taxon>
        <taxon>Fungi</taxon>
        <taxon>Dikarya</taxon>
        <taxon>Ascomycota</taxon>
        <taxon>Pezizomycotina</taxon>
        <taxon>Dothideomycetes</taxon>
        <taxon>Pleosporomycetidae</taxon>
        <taxon>Pleosporales</taxon>
        <taxon>Pleosporineae</taxon>
        <taxon>Pleosporaceae</taxon>
        <taxon>Pyrenophora</taxon>
    </lineage>
</organism>
<dbReference type="EMBL" id="DS231616">
    <property type="protein sequence ID" value="EDU44980.1"/>
    <property type="molecule type" value="Genomic_DNA"/>
</dbReference>
<evidence type="ECO:0000259" key="8">
    <source>
        <dbReference type="Pfam" id="PF20684"/>
    </source>
</evidence>
<sequence>MPGGLHPPIEVTASWPKSNYANPEMRPNTITLLAYIGGPITIPVIALTVLYPLCSMQTFDRHIWDIDYLRDPERVVTARKILLAIECLFCVASGLIKISILLFYRRLSARAVSRAFVYTTWICIGFIVAYSIALTLAPILGCQPISAFWDQVNVLKVLGGYEYQCFDEGADVVAASVISASQDFITAILPTFLYWNLKIPIKQKLALFGIFAIGYGVVALGLLRAYYSWYTFYNTYDITWSTWNILLTSMLELHIGCLCANAPSFKVFFKHFFQEKLASLPKPKSPSGCKERQDSGHGGSARVNTTGLWSKLASKFSISSGSHNSSGYLDSHTGMSVDNQGGVHIHKEIQITHSPMSTLESMGNRHMSSLTADIICDRDYDDIELGRYTTGHNSRTSSMRTTLLVNECDAERLPPLPLSPASPMSPTSPTPSDFAIHHVPQNMIGQAISTFPVARDQSRSERRLTPFPAIGPEGGFSKKEDGHVSSRTEVCISAKSRSFSPAQDTQQQNHHSIFLAIKTVILTISVAVRWSFGAFSATLSVTILVPKQEGAATSDAKTARCPNADTAESMSLHIINARAPKNLRLRIQKQGTLQANPTLSQAIVDLVNDCFAWSKDQEAGKWDNSIPRFDNVEELYNMLGEDEAMGAIAVMFEELGEDGMGSDNDSTDSGQTTSSSPTSTLSTHTHKKPVACAANIPWRGGHLKEGADSETGWEIKIVCVHSSPAYQRRGLAVRLLAFLEDYLVGLERDALMREGAGAGGSVDLWILAAECQAGPYWRRRGYADVRRMMAGPGVWSCREEFEIVVLRRRLEFQM</sequence>
<dbReference type="InterPro" id="IPR049326">
    <property type="entry name" value="Rhodopsin_dom_fungi"/>
</dbReference>
<keyword evidence="3 7" id="KW-1133">Transmembrane helix</keyword>
<comment type="similarity">
    <text evidence="5">Belongs to the SAT4 family.</text>
</comment>
<dbReference type="STRING" id="426418.B2VYG7"/>
<dbReference type="PANTHER" id="PTHR33048">
    <property type="entry name" value="PTH11-LIKE INTEGRAL MEMBRANE PROTEIN (AFU_ORTHOLOGUE AFUA_5G11245)"/>
    <property type="match status" value="1"/>
</dbReference>
<feature type="region of interest" description="Disordered" evidence="6">
    <location>
        <begin position="281"/>
        <end position="302"/>
    </location>
</feature>
<evidence type="ECO:0000256" key="5">
    <source>
        <dbReference type="ARBA" id="ARBA00038359"/>
    </source>
</evidence>
<reference evidence="10" key="1">
    <citation type="journal article" date="2013" name="G3 (Bethesda)">
        <title>Comparative genomics of a plant-pathogenic fungus, Pyrenophora tritici-repentis, reveals transduplication and the impact of repeat elements on pathogenicity and population divergence.</title>
        <authorList>
            <person name="Manning V.A."/>
            <person name="Pandelova I."/>
            <person name="Dhillon B."/>
            <person name="Wilhelm L.J."/>
            <person name="Goodwin S.B."/>
            <person name="Berlin A.M."/>
            <person name="Figueroa M."/>
            <person name="Freitag M."/>
            <person name="Hane J.K."/>
            <person name="Henrissat B."/>
            <person name="Holman W.H."/>
            <person name="Kodira C.D."/>
            <person name="Martin J."/>
            <person name="Oliver R.P."/>
            <person name="Robbertse B."/>
            <person name="Schackwitz W."/>
            <person name="Schwartz D.C."/>
            <person name="Spatafora J.W."/>
            <person name="Turgeon B.G."/>
            <person name="Yandava C."/>
            <person name="Young S."/>
            <person name="Zhou S."/>
            <person name="Zeng Q."/>
            <person name="Grigoriev I.V."/>
            <person name="Ma L.-J."/>
            <person name="Ciuffetti L.M."/>
        </authorList>
    </citation>
    <scope>NUCLEOTIDE SEQUENCE [LARGE SCALE GENOMIC DNA]</scope>
    <source>
        <strain evidence="10">Pt-1C-BFP</strain>
    </source>
</reference>
<feature type="compositionally biased region" description="Low complexity" evidence="6">
    <location>
        <begin position="662"/>
        <end position="683"/>
    </location>
</feature>
<dbReference type="PANTHER" id="PTHR33048:SF129">
    <property type="entry name" value="INTEGRAL MEMBRANE PROTEIN-RELATED"/>
    <property type="match status" value="1"/>
</dbReference>
<dbReference type="HOGENOM" id="CLU_346870_0_0_1"/>
<feature type="transmembrane region" description="Helical" evidence="7">
    <location>
        <begin position="32"/>
        <end position="53"/>
    </location>
</feature>
<dbReference type="SUPFAM" id="SSF55729">
    <property type="entry name" value="Acyl-CoA N-acyltransferases (Nat)"/>
    <property type="match status" value="1"/>
</dbReference>
<evidence type="ECO:0000256" key="3">
    <source>
        <dbReference type="ARBA" id="ARBA00022989"/>
    </source>
</evidence>
<gene>
    <name evidence="9" type="ORF">PTRG_02457</name>
</gene>
<feature type="transmembrane region" description="Helical" evidence="7">
    <location>
        <begin position="205"/>
        <end position="227"/>
    </location>
</feature>
<dbReference type="Gene3D" id="3.40.630.30">
    <property type="match status" value="1"/>
</dbReference>
<dbReference type="Pfam" id="PF20684">
    <property type="entry name" value="Fung_rhodopsin"/>
    <property type="match status" value="1"/>
</dbReference>
<dbReference type="eggNOG" id="ENOG502SNAH">
    <property type="taxonomic scope" value="Eukaryota"/>
</dbReference>
<accession>B2VYG7</accession>
<keyword evidence="2 7" id="KW-0812">Transmembrane</keyword>
<evidence type="ECO:0000256" key="2">
    <source>
        <dbReference type="ARBA" id="ARBA00022692"/>
    </source>
</evidence>
<evidence type="ECO:0000256" key="1">
    <source>
        <dbReference type="ARBA" id="ARBA00004141"/>
    </source>
</evidence>
<proteinExistence type="inferred from homology"/>
<feature type="transmembrane region" description="Helical" evidence="7">
    <location>
        <begin position="116"/>
        <end position="140"/>
    </location>
</feature>
<dbReference type="OrthoDB" id="5429740at2759"/>
<evidence type="ECO:0000313" key="10">
    <source>
        <dbReference type="Proteomes" id="UP000001471"/>
    </source>
</evidence>
<dbReference type="GO" id="GO:0016020">
    <property type="term" value="C:membrane"/>
    <property type="evidence" value="ECO:0007669"/>
    <property type="project" value="UniProtKB-SubCell"/>
</dbReference>
<evidence type="ECO:0000256" key="6">
    <source>
        <dbReference type="SAM" id="MobiDB-lite"/>
    </source>
</evidence>
<dbReference type="OMA" id="PTFLYWN"/>
<protein>
    <submittedName>
        <fullName evidence="9">Integral membrane protein</fullName>
    </submittedName>
</protein>
<feature type="transmembrane region" description="Helical" evidence="7">
    <location>
        <begin position="81"/>
        <end position="104"/>
    </location>
</feature>